<feature type="compositionally biased region" description="Polar residues" evidence="1">
    <location>
        <begin position="43"/>
        <end position="55"/>
    </location>
</feature>
<evidence type="ECO:0000313" key="2">
    <source>
        <dbReference type="EMBL" id="GFT48072.1"/>
    </source>
</evidence>
<proteinExistence type="predicted"/>
<reference evidence="2" key="1">
    <citation type="submission" date="2020-08" db="EMBL/GenBank/DDBJ databases">
        <title>Multicomponent nature underlies the extraordinary mechanical properties of spider dragline silk.</title>
        <authorList>
            <person name="Kono N."/>
            <person name="Nakamura H."/>
            <person name="Mori M."/>
            <person name="Yoshida Y."/>
            <person name="Ohtoshi R."/>
            <person name="Malay A.D."/>
            <person name="Moran D.A.P."/>
            <person name="Tomita M."/>
            <person name="Numata K."/>
            <person name="Arakawa K."/>
        </authorList>
    </citation>
    <scope>NUCLEOTIDE SEQUENCE</scope>
</reference>
<dbReference type="Proteomes" id="UP000887013">
    <property type="component" value="Unassembled WGS sequence"/>
</dbReference>
<accession>A0A8X6P2M4</accession>
<feature type="compositionally biased region" description="Polar residues" evidence="1">
    <location>
        <begin position="64"/>
        <end position="94"/>
    </location>
</feature>
<comment type="caution">
    <text evidence="2">The sequence shown here is derived from an EMBL/GenBank/DDBJ whole genome shotgun (WGS) entry which is preliminary data.</text>
</comment>
<sequence>MPQRHWEPHHSRLQKKSMQTPAKCALCGGPHNANFSGCSKNPLNAKSAKSPTTNVWGKRKKQFQAKTAPQSQSVQQATALSNNTTNPLLVDTMS</sequence>
<name>A0A8X6P2M4_NEPPI</name>
<feature type="region of interest" description="Disordered" evidence="1">
    <location>
        <begin position="43"/>
        <end position="94"/>
    </location>
</feature>
<keyword evidence="3" id="KW-1185">Reference proteome</keyword>
<gene>
    <name evidence="2" type="ORF">NPIL_93911</name>
</gene>
<dbReference type="OrthoDB" id="6468071at2759"/>
<evidence type="ECO:0000256" key="1">
    <source>
        <dbReference type="SAM" id="MobiDB-lite"/>
    </source>
</evidence>
<dbReference type="EMBL" id="BMAW01111445">
    <property type="protein sequence ID" value="GFT48072.1"/>
    <property type="molecule type" value="Genomic_DNA"/>
</dbReference>
<evidence type="ECO:0000313" key="3">
    <source>
        <dbReference type="Proteomes" id="UP000887013"/>
    </source>
</evidence>
<protein>
    <submittedName>
        <fullName evidence="2">Uncharacterized protein</fullName>
    </submittedName>
</protein>
<organism evidence="2 3">
    <name type="scientific">Nephila pilipes</name>
    <name type="common">Giant wood spider</name>
    <name type="synonym">Nephila maculata</name>
    <dbReference type="NCBI Taxonomy" id="299642"/>
    <lineage>
        <taxon>Eukaryota</taxon>
        <taxon>Metazoa</taxon>
        <taxon>Ecdysozoa</taxon>
        <taxon>Arthropoda</taxon>
        <taxon>Chelicerata</taxon>
        <taxon>Arachnida</taxon>
        <taxon>Araneae</taxon>
        <taxon>Araneomorphae</taxon>
        <taxon>Entelegynae</taxon>
        <taxon>Araneoidea</taxon>
        <taxon>Nephilidae</taxon>
        <taxon>Nephila</taxon>
    </lineage>
</organism>
<dbReference type="AlphaFoldDB" id="A0A8X6P2M4"/>